<evidence type="ECO:0000313" key="1">
    <source>
        <dbReference type="EMBL" id="KAH0552421.1"/>
    </source>
</evidence>
<keyword evidence="2" id="KW-1185">Reference proteome</keyword>
<comment type="caution">
    <text evidence="1">The sequence shown here is derived from an EMBL/GenBank/DDBJ whole genome shotgun (WGS) entry which is preliminary data.</text>
</comment>
<dbReference type="Proteomes" id="UP000826195">
    <property type="component" value="Unassembled WGS sequence"/>
</dbReference>
<dbReference type="AlphaFoldDB" id="A0AAV7IIY2"/>
<name>A0AAV7IIY2_COTGL</name>
<dbReference type="EMBL" id="JAHXZJ010001492">
    <property type="protein sequence ID" value="KAH0552421.1"/>
    <property type="molecule type" value="Genomic_DNA"/>
</dbReference>
<evidence type="ECO:0000313" key="2">
    <source>
        <dbReference type="Proteomes" id="UP000826195"/>
    </source>
</evidence>
<sequence length="211" mass="24200">MAKKISYFDHNSVGFKVFECYDLDNYDQTPKSSRVQKKLFVDSNDTVLQEVSWSEARFTNRTFHINIDANSTKTPPMIKTPFQPLAPTKPRRFTDKTELKPKKLVFKDVEESESDIVDLSVIYGAKTGETVLHDRQSSSLKQPTAAINTNDLRIKVNRKNINDNKENNMQYHYAYFDDKDLSGNNKCAVKKGALTHKKNSNKPGVIKHLRV</sequence>
<proteinExistence type="predicted"/>
<reference evidence="1 2" key="1">
    <citation type="journal article" date="2021" name="J. Hered.">
        <title>A chromosome-level genome assembly of the parasitoid wasp, Cotesia glomerata (Hymenoptera: Braconidae).</title>
        <authorList>
            <person name="Pinto B.J."/>
            <person name="Weis J.J."/>
            <person name="Gamble T."/>
            <person name="Ode P.J."/>
            <person name="Paul R."/>
            <person name="Zaspel J.M."/>
        </authorList>
    </citation>
    <scope>NUCLEOTIDE SEQUENCE [LARGE SCALE GENOMIC DNA]</scope>
    <source>
        <strain evidence="1">CgM1</strain>
    </source>
</reference>
<gene>
    <name evidence="1" type="ORF">KQX54_009727</name>
</gene>
<accession>A0AAV7IIY2</accession>
<organism evidence="1 2">
    <name type="scientific">Cotesia glomerata</name>
    <name type="common">Lepidopteran parasitic wasp</name>
    <name type="synonym">Apanteles glomeratus</name>
    <dbReference type="NCBI Taxonomy" id="32391"/>
    <lineage>
        <taxon>Eukaryota</taxon>
        <taxon>Metazoa</taxon>
        <taxon>Ecdysozoa</taxon>
        <taxon>Arthropoda</taxon>
        <taxon>Hexapoda</taxon>
        <taxon>Insecta</taxon>
        <taxon>Pterygota</taxon>
        <taxon>Neoptera</taxon>
        <taxon>Endopterygota</taxon>
        <taxon>Hymenoptera</taxon>
        <taxon>Apocrita</taxon>
        <taxon>Ichneumonoidea</taxon>
        <taxon>Braconidae</taxon>
        <taxon>Microgastrinae</taxon>
        <taxon>Cotesia</taxon>
    </lineage>
</organism>
<protein>
    <submittedName>
        <fullName evidence="1">Uncharacterized protein</fullName>
    </submittedName>
</protein>